<evidence type="ECO:0000313" key="3">
    <source>
        <dbReference type="Proteomes" id="UP001433268"/>
    </source>
</evidence>
<feature type="region of interest" description="Disordered" evidence="1">
    <location>
        <begin position="1"/>
        <end position="51"/>
    </location>
</feature>
<dbReference type="RefSeq" id="XP_066661968.1">
    <property type="nucleotide sequence ID" value="XM_066816276.1"/>
</dbReference>
<gene>
    <name evidence="2" type="ORF">PG997_011961</name>
</gene>
<accession>A0ABR1V1Z2</accession>
<evidence type="ECO:0000256" key="1">
    <source>
        <dbReference type="SAM" id="MobiDB-lite"/>
    </source>
</evidence>
<keyword evidence="3" id="KW-1185">Reference proteome</keyword>
<feature type="compositionally biased region" description="Low complexity" evidence="1">
    <location>
        <begin position="10"/>
        <end position="24"/>
    </location>
</feature>
<comment type="caution">
    <text evidence="2">The sequence shown here is derived from an EMBL/GenBank/DDBJ whole genome shotgun (WGS) entry which is preliminary data.</text>
</comment>
<reference evidence="2 3" key="1">
    <citation type="submission" date="2023-01" db="EMBL/GenBank/DDBJ databases">
        <title>Analysis of 21 Apiospora genomes using comparative genomics revels a genus with tremendous synthesis potential of carbohydrate active enzymes and secondary metabolites.</title>
        <authorList>
            <person name="Sorensen T."/>
        </authorList>
    </citation>
    <scope>NUCLEOTIDE SEQUENCE [LARGE SCALE GENOMIC DNA]</scope>
    <source>
        <strain evidence="2 3">CBS 114990</strain>
    </source>
</reference>
<dbReference type="GeneID" id="92049336"/>
<sequence>MSRSRIADRSGSPSGDTTPSSATSGHDKARGEAELACEDGHRPAHRRPWRGRVRPACPGLRFEKYCVEEATYGTRSPEPDRPWARCSHLAGMIPTVPATQELGSRKILNALLSAICLTRRSFFSSIERAFKEELRNLGIRSGD</sequence>
<protein>
    <submittedName>
        <fullName evidence="2">Uncharacterized protein</fullName>
    </submittedName>
</protein>
<feature type="compositionally biased region" description="Basic and acidic residues" evidence="1">
    <location>
        <begin position="25"/>
        <end position="42"/>
    </location>
</feature>
<organism evidence="2 3">
    <name type="scientific">Apiospora hydei</name>
    <dbReference type="NCBI Taxonomy" id="1337664"/>
    <lineage>
        <taxon>Eukaryota</taxon>
        <taxon>Fungi</taxon>
        <taxon>Dikarya</taxon>
        <taxon>Ascomycota</taxon>
        <taxon>Pezizomycotina</taxon>
        <taxon>Sordariomycetes</taxon>
        <taxon>Xylariomycetidae</taxon>
        <taxon>Amphisphaeriales</taxon>
        <taxon>Apiosporaceae</taxon>
        <taxon>Apiospora</taxon>
    </lineage>
</organism>
<dbReference type="EMBL" id="JAQQWN010000009">
    <property type="protein sequence ID" value="KAK8065214.1"/>
    <property type="molecule type" value="Genomic_DNA"/>
</dbReference>
<proteinExistence type="predicted"/>
<name>A0ABR1V1Z2_9PEZI</name>
<evidence type="ECO:0000313" key="2">
    <source>
        <dbReference type="EMBL" id="KAK8065214.1"/>
    </source>
</evidence>
<dbReference type="Proteomes" id="UP001433268">
    <property type="component" value="Unassembled WGS sequence"/>
</dbReference>